<dbReference type="Gene3D" id="3.40.50.150">
    <property type="entry name" value="Vaccinia Virus protein VP39"/>
    <property type="match status" value="1"/>
</dbReference>
<keyword evidence="2" id="KW-0808">Transferase</keyword>
<dbReference type="PANTHER" id="PTHR45875:SF1">
    <property type="entry name" value="METHYLTRANSFERASE N6AMT1"/>
    <property type="match status" value="1"/>
</dbReference>
<dbReference type="CDD" id="cd02440">
    <property type="entry name" value="AdoMet_MTases"/>
    <property type="match status" value="1"/>
</dbReference>
<sequence length="258" mass="28587">MQYGRDTRGIRSHIRSLERSRASRTRPDRPREFTMLGREWELLDDVFAPPYSPSTGVAADFLGLGTPLPQRKASAGPSLLEIGCGSGVISVQAALGGHATVVAADINPLAVENARVNAARHGVEDRVTAVCSDLFSALGGRRFDRIFWSSNYVRAPEDYAYGSMHERAYVDPGYQAHRRYLSEVTDHLTEGGRALLHFCDRGEPDALRSIAAECGRELRTVRSRTVLEGTDPIRHVLLEIRPATTRPARGRNRRLVRV</sequence>
<comment type="caution">
    <text evidence="5">The sequence shown here is derived from an EMBL/GenBank/DDBJ whole genome shotgun (WGS) entry which is preliminary data.</text>
</comment>
<keyword evidence="1 5" id="KW-0489">Methyltransferase</keyword>
<name>A0ABU2XDH3_9ACTN</name>
<dbReference type="Proteomes" id="UP001180754">
    <property type="component" value="Unassembled WGS sequence"/>
</dbReference>
<keyword evidence="6" id="KW-1185">Reference proteome</keyword>
<evidence type="ECO:0000313" key="6">
    <source>
        <dbReference type="Proteomes" id="UP001180754"/>
    </source>
</evidence>
<dbReference type="InterPro" id="IPR029063">
    <property type="entry name" value="SAM-dependent_MTases_sf"/>
</dbReference>
<organism evidence="5 6">
    <name type="scientific">Streptomyces lonegramiae</name>
    <dbReference type="NCBI Taxonomy" id="3075524"/>
    <lineage>
        <taxon>Bacteria</taxon>
        <taxon>Bacillati</taxon>
        <taxon>Actinomycetota</taxon>
        <taxon>Actinomycetes</taxon>
        <taxon>Kitasatosporales</taxon>
        <taxon>Streptomycetaceae</taxon>
        <taxon>Streptomyces</taxon>
    </lineage>
</organism>
<accession>A0ABU2XDH3</accession>
<dbReference type="EMBL" id="JAVRFD010000003">
    <property type="protein sequence ID" value="MDT0542983.1"/>
    <property type="molecule type" value="Genomic_DNA"/>
</dbReference>
<evidence type="ECO:0000256" key="1">
    <source>
        <dbReference type="ARBA" id="ARBA00022603"/>
    </source>
</evidence>
<dbReference type="GO" id="GO:0008168">
    <property type="term" value="F:methyltransferase activity"/>
    <property type="evidence" value="ECO:0007669"/>
    <property type="project" value="UniProtKB-KW"/>
</dbReference>
<evidence type="ECO:0000256" key="2">
    <source>
        <dbReference type="ARBA" id="ARBA00022679"/>
    </source>
</evidence>
<gene>
    <name evidence="5" type="ORF">RND15_09645</name>
</gene>
<dbReference type="PANTHER" id="PTHR45875">
    <property type="entry name" value="METHYLTRANSFERASE N6AMT1"/>
    <property type="match status" value="1"/>
</dbReference>
<dbReference type="SUPFAM" id="SSF53335">
    <property type="entry name" value="S-adenosyl-L-methionine-dependent methyltransferases"/>
    <property type="match status" value="1"/>
</dbReference>
<evidence type="ECO:0000313" key="5">
    <source>
        <dbReference type="EMBL" id="MDT0542983.1"/>
    </source>
</evidence>
<feature type="region of interest" description="Disordered" evidence="4">
    <location>
        <begin position="1"/>
        <end position="29"/>
    </location>
</feature>
<dbReference type="RefSeq" id="WP_311723333.1">
    <property type="nucleotide sequence ID" value="NZ_JAVRFD010000003.1"/>
</dbReference>
<protein>
    <submittedName>
        <fullName evidence="5">Class I SAM-dependent methyltransferase</fullName>
    </submittedName>
</protein>
<proteinExistence type="predicted"/>
<evidence type="ECO:0000256" key="4">
    <source>
        <dbReference type="SAM" id="MobiDB-lite"/>
    </source>
</evidence>
<evidence type="ECO:0000256" key="3">
    <source>
        <dbReference type="ARBA" id="ARBA00022691"/>
    </source>
</evidence>
<keyword evidence="3" id="KW-0949">S-adenosyl-L-methionine</keyword>
<dbReference type="Pfam" id="PF06325">
    <property type="entry name" value="PrmA"/>
    <property type="match status" value="1"/>
</dbReference>
<dbReference type="InterPro" id="IPR052190">
    <property type="entry name" value="Euk-Arch_PrmC-MTase"/>
</dbReference>
<dbReference type="GO" id="GO:0032259">
    <property type="term" value="P:methylation"/>
    <property type="evidence" value="ECO:0007669"/>
    <property type="project" value="UniProtKB-KW"/>
</dbReference>
<reference evidence="5" key="1">
    <citation type="submission" date="2024-05" db="EMBL/GenBank/DDBJ databases">
        <title>30 novel species of actinomycetes from the DSMZ collection.</title>
        <authorList>
            <person name="Nouioui I."/>
        </authorList>
    </citation>
    <scope>NUCLEOTIDE SEQUENCE</scope>
    <source>
        <strain evidence="5">DSM 41529</strain>
    </source>
</reference>